<dbReference type="VEuPathDB" id="FungiDB:HZS61_005404"/>
<organism evidence="2 3">
    <name type="scientific">Fusarium oxysporum</name>
    <name type="common">Fusarium vascular wilt</name>
    <dbReference type="NCBI Taxonomy" id="5507"/>
    <lineage>
        <taxon>Eukaryota</taxon>
        <taxon>Fungi</taxon>
        <taxon>Dikarya</taxon>
        <taxon>Ascomycota</taxon>
        <taxon>Pezizomycotina</taxon>
        <taxon>Sordariomycetes</taxon>
        <taxon>Hypocreomycetidae</taxon>
        <taxon>Hypocreales</taxon>
        <taxon>Nectriaceae</taxon>
        <taxon>Fusarium</taxon>
        <taxon>Fusarium oxysporum species complex</taxon>
    </lineage>
</organism>
<dbReference type="VEuPathDB" id="FungiDB:FOMG_18559"/>
<evidence type="ECO:0000313" key="2">
    <source>
        <dbReference type="EMBL" id="SCO80696.1"/>
    </source>
</evidence>
<dbReference type="Pfam" id="PF20246">
    <property type="entry name" value="DUF6601"/>
    <property type="match status" value="1"/>
</dbReference>
<dbReference type="VEuPathDB" id="FungiDB:FOZG_16825"/>
<feature type="transmembrane region" description="Helical" evidence="1">
    <location>
        <begin position="215"/>
        <end position="236"/>
    </location>
</feature>
<keyword evidence="1" id="KW-0472">Membrane</keyword>
<feature type="transmembrane region" description="Helical" evidence="1">
    <location>
        <begin position="256"/>
        <end position="279"/>
    </location>
</feature>
<dbReference type="InterPro" id="IPR046536">
    <property type="entry name" value="DUF6601"/>
</dbReference>
<dbReference type="VEuPathDB" id="FungiDB:FOC4_g10003339"/>
<dbReference type="VEuPathDB" id="FungiDB:FOIG_14137"/>
<reference evidence="3" key="1">
    <citation type="submission" date="2016-09" db="EMBL/GenBank/DDBJ databases">
        <authorList>
            <person name="Guldener U."/>
        </authorList>
    </citation>
    <scope>NUCLEOTIDE SEQUENCE [LARGE SCALE GENOMIC DNA]</scope>
    <source>
        <strain evidence="3">V64-1</strain>
    </source>
</reference>
<accession>A0A2H3SW60</accession>
<evidence type="ECO:0000313" key="3">
    <source>
        <dbReference type="Proteomes" id="UP000219369"/>
    </source>
</evidence>
<dbReference type="VEuPathDB" id="FungiDB:FOXG_17175"/>
<dbReference type="OrthoDB" id="5086500at2759"/>
<dbReference type="AlphaFoldDB" id="A0A2H3SW60"/>
<proteinExistence type="predicted"/>
<sequence length="293" mass="34053">MDVHPPFKLEENVILGPDAAMPVPGYPTVTFADSDEAALFLKRELSTERLRQLYRLLFLVSRPRNISSLCHQIVKGREICISELPDYHLVWHHKRVFIKPVPKFLLSHAFWAAHLRPNLEAEYQFRLEALGFLRTYSALIVHESDFDLALQLRLMPKTFTWETWCVFIAAFRNMSDKVVSKRYHYGEIRLTRLNFWHSLFLGTSFLEINGHYDQYFAGIGGPMLFALAAITVILGAMQIGLETDGHYYRTLGTTVVPLVVVATVVSLAFFPLLYVFFLLRELYFFIFHFRKLE</sequence>
<keyword evidence="1" id="KW-1133">Transmembrane helix</keyword>
<evidence type="ECO:0000256" key="1">
    <source>
        <dbReference type="SAM" id="Phobius"/>
    </source>
</evidence>
<name>A0A2H3SW60_FUSOX</name>
<dbReference type="PANTHER" id="PTHR34414">
    <property type="entry name" value="HET DOMAIN-CONTAINING PROTEIN-RELATED"/>
    <property type="match status" value="1"/>
</dbReference>
<dbReference type="EMBL" id="FMJY01000002">
    <property type="protein sequence ID" value="SCO80696.1"/>
    <property type="molecule type" value="Genomic_DNA"/>
</dbReference>
<gene>
    <name evidence="2" type="ORF">FRV6_04909</name>
</gene>
<dbReference type="VEuPathDB" id="FungiDB:FOC1_g10004837"/>
<protein>
    <submittedName>
        <fullName evidence="2">Uncharacterized protein</fullName>
    </submittedName>
</protein>
<dbReference type="Proteomes" id="UP000219369">
    <property type="component" value="Unassembled WGS sequence"/>
</dbReference>
<dbReference type="PANTHER" id="PTHR34414:SF1">
    <property type="entry name" value="SUBTILISIN-LIKE SERINE PROTEASE"/>
    <property type="match status" value="1"/>
</dbReference>
<keyword evidence="1" id="KW-0812">Transmembrane</keyword>